<organism evidence="2 3">
    <name type="scientific">Actinomadura parmotrematis</name>
    <dbReference type="NCBI Taxonomy" id="2864039"/>
    <lineage>
        <taxon>Bacteria</taxon>
        <taxon>Bacillati</taxon>
        <taxon>Actinomycetota</taxon>
        <taxon>Actinomycetes</taxon>
        <taxon>Streptosporangiales</taxon>
        <taxon>Thermomonosporaceae</taxon>
        <taxon>Actinomadura</taxon>
    </lineage>
</organism>
<dbReference type="EMBL" id="JAIBOA010000006">
    <property type="protein sequence ID" value="MBW8482969.1"/>
    <property type="molecule type" value="Genomic_DNA"/>
</dbReference>
<dbReference type="Proteomes" id="UP000774570">
    <property type="component" value="Unassembled WGS sequence"/>
</dbReference>
<keyword evidence="3" id="KW-1185">Reference proteome</keyword>
<dbReference type="InterPro" id="IPR001387">
    <property type="entry name" value="Cro/C1-type_HTH"/>
</dbReference>
<name>A0ABS7FRE8_9ACTN</name>
<reference evidence="2 3" key="1">
    <citation type="submission" date="2021-07" db="EMBL/GenBank/DDBJ databases">
        <title>Actinomadura sp. PM05-2 isolated from lichen.</title>
        <authorList>
            <person name="Somphong A."/>
            <person name="Phongsopitanun W."/>
            <person name="Tanasupawat S."/>
            <person name="Peongsungnone V."/>
        </authorList>
    </citation>
    <scope>NUCLEOTIDE SEQUENCE [LARGE SCALE GENOMIC DNA]</scope>
    <source>
        <strain evidence="2 3">PM05-2</strain>
    </source>
</reference>
<dbReference type="SUPFAM" id="SSF47413">
    <property type="entry name" value="lambda repressor-like DNA-binding domains"/>
    <property type="match status" value="1"/>
</dbReference>
<feature type="domain" description="HTH cro/C1-type" evidence="1">
    <location>
        <begin position="27"/>
        <end position="61"/>
    </location>
</feature>
<dbReference type="PROSITE" id="PS50943">
    <property type="entry name" value="HTH_CROC1"/>
    <property type="match status" value="1"/>
</dbReference>
<dbReference type="RefSeq" id="WP_220165873.1">
    <property type="nucleotide sequence ID" value="NZ_JAIBOA010000006.1"/>
</dbReference>
<dbReference type="SMART" id="SM00530">
    <property type="entry name" value="HTH_XRE"/>
    <property type="match status" value="1"/>
</dbReference>
<comment type="caution">
    <text evidence="2">The sequence shown here is derived from an EMBL/GenBank/DDBJ whole genome shotgun (WGS) entry which is preliminary data.</text>
</comment>
<evidence type="ECO:0000313" key="2">
    <source>
        <dbReference type="EMBL" id="MBW8482969.1"/>
    </source>
</evidence>
<dbReference type="InterPro" id="IPR010982">
    <property type="entry name" value="Lambda_DNA-bd_dom_sf"/>
</dbReference>
<dbReference type="InterPro" id="IPR043917">
    <property type="entry name" value="DUF5753"/>
</dbReference>
<evidence type="ECO:0000259" key="1">
    <source>
        <dbReference type="PROSITE" id="PS50943"/>
    </source>
</evidence>
<dbReference type="CDD" id="cd00093">
    <property type="entry name" value="HTH_XRE"/>
    <property type="match status" value="1"/>
</dbReference>
<gene>
    <name evidence="2" type="ORF">K1Y72_11360</name>
</gene>
<proteinExistence type="predicted"/>
<accession>A0ABS7FRE8</accession>
<protein>
    <submittedName>
        <fullName evidence="2">Helix-turn-helix transcriptional regulator</fullName>
    </submittedName>
</protein>
<dbReference type="Pfam" id="PF13560">
    <property type="entry name" value="HTH_31"/>
    <property type="match status" value="1"/>
</dbReference>
<evidence type="ECO:0000313" key="3">
    <source>
        <dbReference type="Proteomes" id="UP000774570"/>
    </source>
</evidence>
<sequence length="275" mass="30024">MRELDPARSLWDLAALEVSRQRYWASLTITAFAELIGCDRSTVSRIESGGLRLSLQIAAAIDETFAARGLFTCLVGHASARREGNWMPGLADYEKRASRIRMWEPTLVPGLMQTPAYGRAVLEAAEKAGLLTDVEGELELRMARQRAVWEREGGAPRMSAVVSWAVLELPVGGPGVMHDQLAHLLALSERPRVSVRVVPKSAGAHTGHDGPHKLLSVGGRDVAFSDGADWGGLVLDLERVERFALRCEQIGDLAAPVDRSREMITRAMESHAELA</sequence>
<dbReference type="Pfam" id="PF19054">
    <property type="entry name" value="DUF5753"/>
    <property type="match status" value="1"/>
</dbReference>